<gene>
    <name evidence="6" type="ORF">SAMN05421676_101446</name>
</gene>
<dbReference type="OrthoDB" id="9797223at2"/>
<feature type="domain" description="HTH arsR-type" evidence="4">
    <location>
        <begin position="1"/>
        <end position="86"/>
    </location>
</feature>
<protein>
    <submittedName>
        <fullName evidence="6">DNA-binding transcriptional regulator of sugar metabolism, DeoR/GlpR family</fullName>
    </submittedName>
</protein>
<keyword evidence="1" id="KW-0805">Transcription regulation</keyword>
<dbReference type="Gene3D" id="1.10.10.10">
    <property type="entry name" value="Winged helix-like DNA-binding domain superfamily/Winged helix DNA-binding domain"/>
    <property type="match status" value="1"/>
</dbReference>
<keyword evidence="3" id="KW-0804">Transcription</keyword>
<dbReference type="InterPro" id="IPR036390">
    <property type="entry name" value="WH_DNA-bd_sf"/>
</dbReference>
<dbReference type="EMBL" id="FOHJ01000001">
    <property type="protein sequence ID" value="SES78548.1"/>
    <property type="molecule type" value="Genomic_DNA"/>
</dbReference>
<evidence type="ECO:0000313" key="7">
    <source>
        <dbReference type="Proteomes" id="UP000199095"/>
    </source>
</evidence>
<dbReference type="PRINTS" id="PR00037">
    <property type="entry name" value="HTHLACR"/>
</dbReference>
<dbReference type="InterPro" id="IPR014036">
    <property type="entry name" value="DeoR-like_C"/>
</dbReference>
<evidence type="ECO:0000256" key="3">
    <source>
        <dbReference type="ARBA" id="ARBA00023163"/>
    </source>
</evidence>
<organism evidence="6 7">
    <name type="scientific">Salinibacillus kushneri</name>
    <dbReference type="NCBI Taxonomy" id="237682"/>
    <lineage>
        <taxon>Bacteria</taxon>
        <taxon>Bacillati</taxon>
        <taxon>Bacillota</taxon>
        <taxon>Bacilli</taxon>
        <taxon>Bacillales</taxon>
        <taxon>Bacillaceae</taxon>
        <taxon>Salinibacillus</taxon>
    </lineage>
</organism>
<dbReference type="InterPro" id="IPR001034">
    <property type="entry name" value="DeoR_HTH"/>
</dbReference>
<accession>A0A1H9ZAQ7</accession>
<dbReference type="InterPro" id="IPR050313">
    <property type="entry name" value="Carb_Metab_HTH_regulators"/>
</dbReference>
<evidence type="ECO:0000313" key="6">
    <source>
        <dbReference type="EMBL" id="SES78548.1"/>
    </source>
</evidence>
<dbReference type="PROSITE" id="PS51000">
    <property type="entry name" value="HTH_DEOR_2"/>
    <property type="match status" value="1"/>
</dbReference>
<evidence type="ECO:0000259" key="4">
    <source>
        <dbReference type="PROSITE" id="PS50987"/>
    </source>
</evidence>
<dbReference type="PANTHER" id="PTHR30363">
    <property type="entry name" value="HTH-TYPE TRANSCRIPTIONAL REGULATOR SRLR-RELATED"/>
    <property type="match status" value="1"/>
</dbReference>
<dbReference type="Pfam" id="PF08220">
    <property type="entry name" value="HTH_DeoR"/>
    <property type="match status" value="1"/>
</dbReference>
<dbReference type="InterPro" id="IPR037171">
    <property type="entry name" value="NagB/RpiA_transferase-like"/>
</dbReference>
<dbReference type="AlphaFoldDB" id="A0A1H9ZAQ7"/>
<evidence type="ECO:0000256" key="2">
    <source>
        <dbReference type="ARBA" id="ARBA00023125"/>
    </source>
</evidence>
<dbReference type="PANTHER" id="PTHR30363:SF44">
    <property type="entry name" value="AGA OPERON TRANSCRIPTIONAL REPRESSOR-RELATED"/>
    <property type="match status" value="1"/>
</dbReference>
<dbReference type="SMART" id="SM00420">
    <property type="entry name" value="HTH_DEOR"/>
    <property type="match status" value="1"/>
</dbReference>
<feature type="domain" description="HTH deoR-type" evidence="5">
    <location>
        <begin position="6"/>
        <end position="61"/>
    </location>
</feature>
<dbReference type="Proteomes" id="UP000199095">
    <property type="component" value="Unassembled WGS sequence"/>
</dbReference>
<dbReference type="STRING" id="237682.SAMN05421676_101446"/>
<dbReference type="SMART" id="SM01134">
    <property type="entry name" value="DeoRC"/>
    <property type="match status" value="1"/>
</dbReference>
<proteinExistence type="predicted"/>
<evidence type="ECO:0000256" key="1">
    <source>
        <dbReference type="ARBA" id="ARBA00023015"/>
    </source>
</evidence>
<name>A0A1H9ZAQ7_9BACI</name>
<keyword evidence="7" id="KW-1185">Reference proteome</keyword>
<evidence type="ECO:0000259" key="5">
    <source>
        <dbReference type="PROSITE" id="PS51000"/>
    </source>
</evidence>
<dbReference type="CDD" id="cd00090">
    <property type="entry name" value="HTH_ARSR"/>
    <property type="match status" value="1"/>
</dbReference>
<dbReference type="InterPro" id="IPR001845">
    <property type="entry name" value="HTH_ArsR_DNA-bd_dom"/>
</dbReference>
<dbReference type="GO" id="GO:0003700">
    <property type="term" value="F:DNA-binding transcription factor activity"/>
    <property type="evidence" value="ECO:0007669"/>
    <property type="project" value="InterPro"/>
</dbReference>
<dbReference type="PROSITE" id="PS50987">
    <property type="entry name" value="HTH_ARSR_2"/>
    <property type="match status" value="1"/>
</dbReference>
<dbReference type="InterPro" id="IPR011991">
    <property type="entry name" value="ArsR-like_HTH"/>
</dbReference>
<sequence length="258" mass="28464">MGKIFAEERRNLILTQLQKEKRLTVKELAQSLKVSEATLRSDLNIMEEEGLLTRTHGGAVLNESIPPKNNFSDRAMKNIESKKSITNIAINLISYKSSILLDASTTALELAHKLKSTDMRLTVVTNGLSTAIELKENPNINVILMGGIARMGSMALEGPLGTDILDKINIDIMFTSASGFTIEEGLTDFNVYEVELKKQMVKKADRVVALLDHSKIGSSSISSFATTEQIDTIITDETISDEMLNELDSFDVEVIIKE</sequence>
<dbReference type="SUPFAM" id="SSF100950">
    <property type="entry name" value="NagB/RpiA/CoA transferase-like"/>
    <property type="match status" value="1"/>
</dbReference>
<reference evidence="7" key="1">
    <citation type="submission" date="2016-10" db="EMBL/GenBank/DDBJ databases">
        <authorList>
            <person name="Varghese N."/>
            <person name="Submissions S."/>
        </authorList>
    </citation>
    <scope>NUCLEOTIDE SEQUENCE [LARGE SCALE GENOMIC DNA]</scope>
    <source>
        <strain evidence="7">CGMCC 1.3566</strain>
    </source>
</reference>
<dbReference type="InterPro" id="IPR036388">
    <property type="entry name" value="WH-like_DNA-bd_sf"/>
</dbReference>
<dbReference type="SUPFAM" id="SSF46785">
    <property type="entry name" value="Winged helix' DNA-binding domain"/>
    <property type="match status" value="1"/>
</dbReference>
<dbReference type="Pfam" id="PF00455">
    <property type="entry name" value="DeoRC"/>
    <property type="match status" value="1"/>
</dbReference>
<dbReference type="RefSeq" id="WP_093131494.1">
    <property type="nucleotide sequence ID" value="NZ_FOHJ01000001.1"/>
</dbReference>
<dbReference type="GO" id="GO:0003677">
    <property type="term" value="F:DNA binding"/>
    <property type="evidence" value="ECO:0007669"/>
    <property type="project" value="UniProtKB-KW"/>
</dbReference>
<keyword evidence="2 6" id="KW-0238">DNA-binding</keyword>